<dbReference type="Gene3D" id="2.40.50.1060">
    <property type="match status" value="1"/>
</dbReference>
<evidence type="ECO:0000313" key="6">
    <source>
        <dbReference type="EMBL" id="KAK8968984.1"/>
    </source>
</evidence>
<evidence type="ECO:0000256" key="4">
    <source>
        <dbReference type="ARBA" id="ARBA00023242"/>
    </source>
</evidence>
<dbReference type="PANTHER" id="PTHR12709">
    <property type="entry name" value="DNA-DIRECTED RNA POLYMERASE II, III"/>
    <property type="match status" value="1"/>
</dbReference>
<dbReference type="PANTHER" id="PTHR12709:SF5">
    <property type="entry name" value="DNA-DIRECTED RNA POLYMERASE I SUBUNIT RPA43"/>
    <property type="match status" value="1"/>
</dbReference>
<evidence type="ECO:0000256" key="1">
    <source>
        <dbReference type="ARBA" id="ARBA00004123"/>
    </source>
</evidence>
<dbReference type="EMBL" id="JBBWWR010000003">
    <property type="protein sequence ID" value="KAK8968984.1"/>
    <property type="molecule type" value="Genomic_DNA"/>
</dbReference>
<name>A0ABR2MXN6_9ASPA</name>
<comment type="caution">
    <text evidence="6">The sequence shown here is derived from an EMBL/GenBank/DDBJ whole genome shotgun (WGS) entry which is preliminary data.</text>
</comment>
<protein>
    <recommendedName>
        <fullName evidence="5">DNA-directed RNA polymerase subunit</fullName>
    </recommendedName>
</protein>
<comment type="subcellular location">
    <subcellularLocation>
        <location evidence="1 5">Nucleus</location>
    </subcellularLocation>
</comment>
<evidence type="ECO:0000256" key="3">
    <source>
        <dbReference type="ARBA" id="ARBA00023163"/>
    </source>
</evidence>
<evidence type="ECO:0000313" key="7">
    <source>
        <dbReference type="Proteomes" id="UP001412067"/>
    </source>
</evidence>
<keyword evidence="3 5" id="KW-0804">Transcription</keyword>
<keyword evidence="4 5" id="KW-0539">Nucleus</keyword>
<dbReference type="Proteomes" id="UP001412067">
    <property type="component" value="Unassembled WGS sequence"/>
</dbReference>
<keyword evidence="7" id="KW-1185">Reference proteome</keyword>
<accession>A0ABR2MXN6</accession>
<evidence type="ECO:0000256" key="5">
    <source>
        <dbReference type="RuleBase" id="RU369086"/>
    </source>
</evidence>
<dbReference type="Gene3D" id="3.30.1490.120">
    <property type="entry name" value="RNA polymerase Rpb7-like, N-terminal domain"/>
    <property type="match status" value="1"/>
</dbReference>
<organism evidence="6 7">
    <name type="scientific">Platanthera guangdongensis</name>
    <dbReference type="NCBI Taxonomy" id="2320717"/>
    <lineage>
        <taxon>Eukaryota</taxon>
        <taxon>Viridiplantae</taxon>
        <taxon>Streptophyta</taxon>
        <taxon>Embryophyta</taxon>
        <taxon>Tracheophyta</taxon>
        <taxon>Spermatophyta</taxon>
        <taxon>Magnoliopsida</taxon>
        <taxon>Liliopsida</taxon>
        <taxon>Asparagales</taxon>
        <taxon>Orchidaceae</taxon>
        <taxon>Orchidoideae</taxon>
        <taxon>Orchideae</taxon>
        <taxon>Orchidinae</taxon>
        <taxon>Platanthera</taxon>
    </lineage>
</organism>
<dbReference type="InterPro" id="IPR036898">
    <property type="entry name" value="RNA_pol_Rpb7-like_N_sf"/>
</dbReference>
<evidence type="ECO:0000256" key="2">
    <source>
        <dbReference type="ARBA" id="ARBA00022478"/>
    </source>
</evidence>
<comment type="function">
    <text evidence="5">DNA-dependent RNA polymerase which catalyzes the transcription of DNA into RNA using the four ribonucleoside triphosphates as substrates.</text>
</comment>
<sequence length="204" mass="22648">MEGLTVSDANLTVYIHPSMTNKVRGAILTQLSSLLFRYSEDLEGVLLAYQVNVRNKVARILPGLVPHFGVKLKATLLLFAPKPDMLIEGKVVKIGRESIHAIVLGFSSAAIMRGDIREEFKFQIEKGTETYICKSHKGHRIKVGSIIRFALKSMDEEILHISGSLMPPNTGCIHWLSKCGMEHDPHTKRCDPLSLSLSSLDVNI</sequence>
<dbReference type="InterPro" id="IPR045113">
    <property type="entry name" value="Rpb7-like"/>
</dbReference>
<gene>
    <name evidence="6" type="ORF">KSP40_PGU016781</name>
</gene>
<keyword evidence="2 5" id="KW-0240">DNA-directed RNA polymerase</keyword>
<proteinExistence type="predicted"/>
<reference evidence="6 7" key="1">
    <citation type="journal article" date="2022" name="Nat. Plants">
        <title>Genomes of leafy and leafless Platanthera orchids illuminate the evolution of mycoheterotrophy.</title>
        <authorList>
            <person name="Li M.H."/>
            <person name="Liu K.W."/>
            <person name="Li Z."/>
            <person name="Lu H.C."/>
            <person name="Ye Q.L."/>
            <person name="Zhang D."/>
            <person name="Wang J.Y."/>
            <person name="Li Y.F."/>
            <person name="Zhong Z.M."/>
            <person name="Liu X."/>
            <person name="Yu X."/>
            <person name="Liu D.K."/>
            <person name="Tu X.D."/>
            <person name="Liu B."/>
            <person name="Hao Y."/>
            <person name="Liao X.Y."/>
            <person name="Jiang Y.T."/>
            <person name="Sun W.H."/>
            <person name="Chen J."/>
            <person name="Chen Y.Q."/>
            <person name="Ai Y."/>
            <person name="Zhai J.W."/>
            <person name="Wu S.S."/>
            <person name="Zhou Z."/>
            <person name="Hsiao Y.Y."/>
            <person name="Wu W.L."/>
            <person name="Chen Y.Y."/>
            <person name="Lin Y.F."/>
            <person name="Hsu J.L."/>
            <person name="Li C.Y."/>
            <person name="Wang Z.W."/>
            <person name="Zhao X."/>
            <person name="Zhong W.Y."/>
            <person name="Ma X.K."/>
            <person name="Ma L."/>
            <person name="Huang J."/>
            <person name="Chen G.Z."/>
            <person name="Huang M.Z."/>
            <person name="Huang L."/>
            <person name="Peng D.H."/>
            <person name="Luo Y.B."/>
            <person name="Zou S.Q."/>
            <person name="Chen S.P."/>
            <person name="Lan S."/>
            <person name="Tsai W.C."/>
            <person name="Van de Peer Y."/>
            <person name="Liu Z.J."/>
        </authorList>
    </citation>
    <scope>NUCLEOTIDE SEQUENCE [LARGE SCALE GENOMIC DNA]</scope>
    <source>
        <strain evidence="6">Lor288</strain>
    </source>
</reference>